<dbReference type="GeneID" id="300578248"/>
<dbReference type="Pfam" id="PF08240">
    <property type="entry name" value="ADH_N"/>
    <property type="match status" value="1"/>
</dbReference>
<evidence type="ECO:0000256" key="1">
    <source>
        <dbReference type="ARBA" id="ARBA00008072"/>
    </source>
</evidence>
<name>A0ABY2H0L4_9HYPO</name>
<dbReference type="PANTHER" id="PTHR45348:SF2">
    <property type="entry name" value="ZINC-TYPE ALCOHOL DEHYDROGENASE-LIKE PROTEIN C2E1P3.01"/>
    <property type="match status" value="1"/>
</dbReference>
<organism evidence="4 5">
    <name type="scientific">Trichoderma ghanense</name>
    <dbReference type="NCBI Taxonomy" id="65468"/>
    <lineage>
        <taxon>Eukaryota</taxon>
        <taxon>Fungi</taxon>
        <taxon>Dikarya</taxon>
        <taxon>Ascomycota</taxon>
        <taxon>Pezizomycotina</taxon>
        <taxon>Sordariomycetes</taxon>
        <taxon>Hypocreomycetidae</taxon>
        <taxon>Hypocreales</taxon>
        <taxon>Hypocreaceae</taxon>
        <taxon>Trichoderma</taxon>
    </lineage>
</organism>
<evidence type="ECO:0000256" key="2">
    <source>
        <dbReference type="ARBA" id="ARBA00023002"/>
    </source>
</evidence>
<reference evidence="4 5" key="1">
    <citation type="submission" date="2018-01" db="EMBL/GenBank/DDBJ databases">
        <title>Genome characterization of the sugarcane-associated fungus Trichoderma ghanense CCMA-1212 and their application in lignocelulose bioconversion.</title>
        <authorList>
            <person name="Steindorff A.S."/>
            <person name="Mendes T.D."/>
            <person name="Vilela E.S.D."/>
            <person name="Rodrigues D.S."/>
            <person name="Formighieri E.F."/>
            <person name="Melo I.S."/>
            <person name="Favaro L.C.L."/>
        </authorList>
    </citation>
    <scope>NUCLEOTIDE SEQUENCE [LARGE SCALE GENOMIC DNA]</scope>
    <source>
        <strain evidence="4 5">CCMA-1212</strain>
    </source>
</reference>
<dbReference type="InterPro" id="IPR047122">
    <property type="entry name" value="Trans-enoyl_RdTase-like"/>
</dbReference>
<dbReference type="Gene3D" id="3.40.50.720">
    <property type="entry name" value="NAD(P)-binding Rossmann-like Domain"/>
    <property type="match status" value="1"/>
</dbReference>
<evidence type="ECO:0000313" key="5">
    <source>
        <dbReference type="Proteomes" id="UP001642720"/>
    </source>
</evidence>
<dbReference type="RefSeq" id="XP_073557980.1">
    <property type="nucleotide sequence ID" value="XM_073703798.1"/>
</dbReference>
<protein>
    <recommendedName>
        <fullName evidence="3">Alcohol dehydrogenase-like N-terminal domain-containing protein</fullName>
    </recommendedName>
</protein>
<dbReference type="EMBL" id="PPTA01000008">
    <property type="protein sequence ID" value="TFB01779.1"/>
    <property type="molecule type" value="Genomic_DNA"/>
</dbReference>
<dbReference type="Proteomes" id="UP001642720">
    <property type="component" value="Unassembled WGS sequence"/>
</dbReference>
<dbReference type="SUPFAM" id="SSF50129">
    <property type="entry name" value="GroES-like"/>
    <property type="match status" value="1"/>
</dbReference>
<accession>A0ABY2H0L4</accession>
<gene>
    <name evidence="4" type="ORF">CCMA1212_006586</name>
</gene>
<keyword evidence="5" id="KW-1185">Reference proteome</keyword>
<proteinExistence type="inferred from homology"/>
<keyword evidence="2" id="KW-0560">Oxidoreductase</keyword>
<feature type="domain" description="Alcohol dehydrogenase-like N-terminal" evidence="3">
    <location>
        <begin position="60"/>
        <end position="147"/>
    </location>
</feature>
<dbReference type="InterPro" id="IPR013154">
    <property type="entry name" value="ADH-like_N"/>
</dbReference>
<dbReference type="InterPro" id="IPR011032">
    <property type="entry name" value="GroES-like_sf"/>
</dbReference>
<evidence type="ECO:0000313" key="4">
    <source>
        <dbReference type="EMBL" id="TFB01779.1"/>
    </source>
</evidence>
<comment type="similarity">
    <text evidence="1">Belongs to the zinc-containing alcohol dehydrogenase family.</text>
</comment>
<evidence type="ECO:0000259" key="3">
    <source>
        <dbReference type="Pfam" id="PF08240"/>
    </source>
</evidence>
<dbReference type="Gene3D" id="3.90.180.10">
    <property type="entry name" value="Medium-chain alcohol dehydrogenases, catalytic domain"/>
    <property type="match status" value="2"/>
</dbReference>
<comment type="caution">
    <text evidence="4">The sequence shown here is derived from an EMBL/GenBank/DDBJ whole genome shotgun (WGS) entry which is preliminary data.</text>
</comment>
<sequence>MVITSSKATMTIAEASTLTSLPASTLKPVPYSQRQLLLHDPRQPYYKLHTDKEIPELRFGDLLVEVYGIGLNQIDWSTTDLGLVLPPPPCLNGREFVGKIIASNVDRNCRLQPGEWVLAVSTDHRDLRKAAFQEYAIVSCFNAIRIPKHVEPFQVASMGVDYVAAGLALGVCLGLTFTKGPKKREFNLLDNARMYPEDVPDDVAGEVFDAMAPCYQAEPGEWLLVYGGTDVLVDCIDLDQAKRDVKRLAPGSLRFAIDTVSPETAEWCQQVLAERTSSRYCRPGQETPTNPLPVDPAARGGGSKLSHLVALTGKPRTSHPNIQVHTVPIKLFHTSPYVGGHLSKWLYELLDTKKLQPPEVEFVPGGLAAINGALERLRQGRTSGKRLVILVKESDLKIGSLSQME</sequence>
<dbReference type="PANTHER" id="PTHR45348">
    <property type="entry name" value="HYPOTHETICAL OXIDOREDUCTASE (EUROFUNG)"/>
    <property type="match status" value="1"/>
</dbReference>